<dbReference type="GeneID" id="69512327"/>
<name>A0A369MN32_EGGLN</name>
<reference evidence="1 2" key="1">
    <citation type="journal article" date="2018" name="Elife">
        <title>Discovery and characterization of a prevalent human gut bacterial enzyme sufficient for the inactivation of a family of plant toxins.</title>
        <authorList>
            <person name="Koppel N."/>
            <person name="Bisanz J.E."/>
            <person name="Pandelia M.E."/>
            <person name="Turnbaugh P.J."/>
            <person name="Balskus E.P."/>
        </authorList>
    </citation>
    <scope>NUCLEOTIDE SEQUENCE [LARGE SCALE GENOMIC DNA]</scope>
    <source>
        <strain evidence="1 2">MR1 #12</strain>
    </source>
</reference>
<organism evidence="1 2">
    <name type="scientific">Eggerthella lenta</name>
    <name type="common">Eubacterium lentum</name>
    <dbReference type="NCBI Taxonomy" id="84112"/>
    <lineage>
        <taxon>Bacteria</taxon>
        <taxon>Bacillati</taxon>
        <taxon>Actinomycetota</taxon>
        <taxon>Coriobacteriia</taxon>
        <taxon>Eggerthellales</taxon>
        <taxon>Eggerthellaceae</taxon>
        <taxon>Eggerthella</taxon>
    </lineage>
</organism>
<dbReference type="Proteomes" id="UP000253752">
    <property type="component" value="Unassembled WGS sequence"/>
</dbReference>
<evidence type="ECO:0000313" key="2">
    <source>
        <dbReference type="Proteomes" id="UP000253752"/>
    </source>
</evidence>
<comment type="caution">
    <text evidence="1">The sequence shown here is derived from an EMBL/GenBank/DDBJ whole genome shotgun (WGS) entry which is preliminary data.</text>
</comment>
<accession>A0A369MN32</accession>
<dbReference type="EMBL" id="PPTX01000022">
    <property type="protein sequence ID" value="RDB76279.1"/>
    <property type="molecule type" value="Genomic_DNA"/>
</dbReference>
<proteinExistence type="predicted"/>
<sequence>MLLICTDASRRDLRALDDCTMDMEFGDGGGDANTFELRMPVASAPEGLTFGSLVYVDGTEYGGIVDDVGSDTTGRIHKAVYGGRTWHGVLEGRVLRPDRGADYLSVSGEANAVLLQLVHRMGLAELFAVDASDSGIRVGYRFARYVAGYAGLRAMLASAGAKLAMRWDGGKVVLSAMPRRDWSREEFEGRRTPIKIKQASRPVNHLVCLGKGELAQRTVIDLYADESGNVSKTQSMFGVDEVERAYDYSSAEDADLEQEGIKRLKELQDASTCDVPELPNADFDVGDVVGGRESRLGVFVTATIARKVVTIGRRGVTSSCEAGGASSRRVTRAL</sequence>
<evidence type="ECO:0000313" key="1">
    <source>
        <dbReference type="EMBL" id="RDB76279.1"/>
    </source>
</evidence>
<protein>
    <submittedName>
        <fullName evidence="1">Uncharacterized protein</fullName>
    </submittedName>
</protein>
<gene>
    <name evidence="1" type="ORF">C1872_12615</name>
</gene>
<dbReference type="AlphaFoldDB" id="A0A369MN32"/>
<dbReference type="RefSeq" id="WP_114516591.1">
    <property type="nucleotide sequence ID" value="NZ_CP089331.1"/>
</dbReference>